<reference evidence="7 8" key="1">
    <citation type="journal article" date="2014" name="PLoS Genet.">
        <title>Phylogenetically driven sequencing of extremely halophilic archaea reveals strategies for static and dynamic osmo-response.</title>
        <authorList>
            <person name="Becker E.A."/>
            <person name="Seitzer P.M."/>
            <person name="Tritt A."/>
            <person name="Larsen D."/>
            <person name="Krusor M."/>
            <person name="Yao A.I."/>
            <person name="Wu D."/>
            <person name="Madern D."/>
            <person name="Eisen J.A."/>
            <person name="Darling A.E."/>
            <person name="Facciotti M.T."/>
        </authorList>
    </citation>
    <scope>NUCLEOTIDE SEQUENCE [LARGE SCALE GENOMIC DNA]</scope>
    <source>
        <strain evidence="7 8">100A6</strain>
    </source>
</reference>
<dbReference type="OrthoDB" id="313107at2157"/>
<dbReference type="Gene3D" id="1.10.287.1260">
    <property type="match status" value="1"/>
</dbReference>
<keyword evidence="2 5" id="KW-0812">Transmembrane</keyword>
<evidence type="ECO:0000259" key="6">
    <source>
        <dbReference type="Pfam" id="PF00924"/>
    </source>
</evidence>
<dbReference type="InterPro" id="IPR006685">
    <property type="entry name" value="MscS_channel_2nd"/>
</dbReference>
<dbReference type="AlphaFoldDB" id="M0M2U9"/>
<keyword evidence="3 5" id="KW-1133">Transmembrane helix</keyword>
<dbReference type="GO" id="GO:0016020">
    <property type="term" value="C:membrane"/>
    <property type="evidence" value="ECO:0007669"/>
    <property type="project" value="UniProtKB-SubCell"/>
</dbReference>
<dbReference type="PANTHER" id="PTHR30221:SF20">
    <property type="entry name" value="SMALL-CONDUCTANCE MECHANOSENSITIVE CHANNEL"/>
    <property type="match status" value="1"/>
</dbReference>
<evidence type="ECO:0000256" key="4">
    <source>
        <dbReference type="ARBA" id="ARBA00023136"/>
    </source>
</evidence>
<dbReference type="eggNOG" id="arCOG01570">
    <property type="taxonomic scope" value="Archaea"/>
</dbReference>
<comment type="subcellular location">
    <subcellularLocation>
        <location evidence="1">Membrane</location>
    </subcellularLocation>
</comment>
<evidence type="ECO:0000256" key="2">
    <source>
        <dbReference type="ARBA" id="ARBA00022692"/>
    </source>
</evidence>
<evidence type="ECO:0000256" key="3">
    <source>
        <dbReference type="ARBA" id="ARBA00022989"/>
    </source>
</evidence>
<evidence type="ECO:0000256" key="1">
    <source>
        <dbReference type="ARBA" id="ARBA00004370"/>
    </source>
</evidence>
<keyword evidence="4 5" id="KW-0472">Membrane</keyword>
<dbReference type="EMBL" id="AOMB01000015">
    <property type="protein sequence ID" value="EMA39728.1"/>
    <property type="molecule type" value="Genomic_DNA"/>
</dbReference>
<proteinExistence type="predicted"/>
<keyword evidence="8" id="KW-1185">Reference proteome</keyword>
<dbReference type="SUPFAM" id="SSF50182">
    <property type="entry name" value="Sm-like ribonucleoproteins"/>
    <property type="match status" value="1"/>
</dbReference>
<dbReference type="PATRIC" id="fig|1132509.6.peg.1312"/>
<protein>
    <submittedName>
        <fullName evidence="7">Mechanosensitive ion channel</fullName>
    </submittedName>
</protein>
<feature type="transmembrane region" description="Helical" evidence="5">
    <location>
        <begin position="69"/>
        <end position="95"/>
    </location>
</feature>
<evidence type="ECO:0000256" key="5">
    <source>
        <dbReference type="SAM" id="Phobius"/>
    </source>
</evidence>
<dbReference type="InterPro" id="IPR045275">
    <property type="entry name" value="MscS_archaea/bacteria_type"/>
</dbReference>
<feature type="domain" description="Mechanosensitive ion channel MscS" evidence="6">
    <location>
        <begin position="196"/>
        <end position="254"/>
    </location>
</feature>
<gene>
    <name evidence="7" type="ORF">C447_05712</name>
</gene>
<comment type="caution">
    <text evidence="7">The sequence shown here is derived from an EMBL/GenBank/DDBJ whole genome shotgun (WGS) entry which is preliminary data.</text>
</comment>
<feature type="transmembrane region" description="Helical" evidence="5">
    <location>
        <begin position="12"/>
        <end position="35"/>
    </location>
</feature>
<feature type="transmembrane region" description="Helical" evidence="5">
    <location>
        <begin position="146"/>
        <end position="167"/>
    </location>
</feature>
<dbReference type="InterPro" id="IPR010920">
    <property type="entry name" value="LSM_dom_sf"/>
</dbReference>
<evidence type="ECO:0000313" key="7">
    <source>
        <dbReference type="EMBL" id="EMA39728.1"/>
    </source>
</evidence>
<dbReference type="GO" id="GO:0008381">
    <property type="term" value="F:mechanosensitive monoatomic ion channel activity"/>
    <property type="evidence" value="ECO:0007669"/>
    <property type="project" value="InterPro"/>
</dbReference>
<dbReference type="Proteomes" id="UP000011566">
    <property type="component" value="Unassembled WGS sequence"/>
</dbReference>
<name>M0M2U9_9EURY</name>
<dbReference type="PANTHER" id="PTHR30221">
    <property type="entry name" value="SMALL-CONDUCTANCE MECHANOSENSITIVE CHANNEL"/>
    <property type="match status" value="1"/>
</dbReference>
<dbReference type="RefSeq" id="WP_007691741.1">
    <property type="nucleotide sequence ID" value="NZ_AJRK01000405.1"/>
</dbReference>
<dbReference type="InterPro" id="IPR023408">
    <property type="entry name" value="MscS_beta-dom_sf"/>
</dbReference>
<sequence length="260" mass="27541">MADLGTLIGNLLSGRISLVLVVGVLVVGVLVSYLVDRLAGQLLIAVGVEDAVEGTTSDRAAQRLGTSTVSVLAGVVALFVFIVFLVLALTVSSVLDATLYLGRFIDFLPQLLVAALVVIFGLVLADRAELLASERLRNVKLPDAGLIPELIKYSIVFVAVLVALGQLDVADDALLVLFAAYAFGLVFLGGLACKDLLASSAAGFYLLLSEPVSIGDQVRIDGMDGIVQEIDVFAIHVENDTEEFIIPNHRVIRSGIVRVR</sequence>
<evidence type="ECO:0000313" key="8">
    <source>
        <dbReference type="Proteomes" id="UP000011566"/>
    </source>
</evidence>
<feature type="transmembrane region" description="Helical" evidence="5">
    <location>
        <begin position="173"/>
        <end position="193"/>
    </location>
</feature>
<organism evidence="7 8">
    <name type="scientific">Halococcus hamelinensis 100A6</name>
    <dbReference type="NCBI Taxonomy" id="1132509"/>
    <lineage>
        <taxon>Archaea</taxon>
        <taxon>Methanobacteriati</taxon>
        <taxon>Methanobacteriota</taxon>
        <taxon>Stenosarchaea group</taxon>
        <taxon>Halobacteria</taxon>
        <taxon>Halobacteriales</taxon>
        <taxon>Halococcaceae</taxon>
        <taxon>Halococcus</taxon>
    </lineage>
</organism>
<feature type="transmembrane region" description="Helical" evidence="5">
    <location>
        <begin position="107"/>
        <end position="125"/>
    </location>
</feature>
<dbReference type="Gene3D" id="2.30.30.60">
    <property type="match status" value="1"/>
</dbReference>
<dbReference type="Pfam" id="PF00924">
    <property type="entry name" value="MS_channel_2nd"/>
    <property type="match status" value="1"/>
</dbReference>
<accession>M0M2U9</accession>